<dbReference type="InterPro" id="IPR014710">
    <property type="entry name" value="RmlC-like_jellyroll"/>
</dbReference>
<dbReference type="OrthoDB" id="9814751at2"/>
<dbReference type="InterPro" id="IPR013096">
    <property type="entry name" value="Cupin_2"/>
</dbReference>
<evidence type="ECO:0000313" key="5">
    <source>
        <dbReference type="Proteomes" id="UP000030466"/>
    </source>
</evidence>
<dbReference type="SUPFAM" id="SSF51182">
    <property type="entry name" value="RmlC-like cupins"/>
    <property type="match status" value="1"/>
</dbReference>
<evidence type="ECO:0000313" key="4">
    <source>
        <dbReference type="EMBL" id="KHD98859.1"/>
    </source>
</evidence>
<evidence type="ECO:0000259" key="3">
    <source>
        <dbReference type="PROSITE" id="PS50943"/>
    </source>
</evidence>
<dbReference type="GO" id="GO:0003677">
    <property type="term" value="F:DNA binding"/>
    <property type="evidence" value="ECO:0007669"/>
    <property type="project" value="UniProtKB-KW"/>
</dbReference>
<dbReference type="AlphaFoldDB" id="A0A0A6VYI9"/>
<dbReference type="InterPro" id="IPR011051">
    <property type="entry name" value="RmlC_Cupin_sf"/>
</dbReference>
<proteinExistence type="predicted"/>
<dbReference type="PANTHER" id="PTHR46797">
    <property type="entry name" value="HTH-TYPE TRANSCRIPTIONAL REGULATOR"/>
    <property type="match status" value="1"/>
</dbReference>
<dbReference type="EMBL" id="JSUH01000001">
    <property type="protein sequence ID" value="KHD98859.1"/>
    <property type="molecule type" value="Genomic_DNA"/>
</dbReference>
<sequence length="188" mass="20406">MKALPIESSGHTAAVGSRLRNHRRRSHMTIDQLASAAGLTKGFVSRVERDITSPSVDSLVRMCQVLRIDVGALFAGPADVELVRLEDAPHIDLGGEGIEEQLVTPSAQRQVQVIRARVAAGGRGEDSMYSMDCETEVLHLISGRFRLHVPDRTFDLAAGDTVTFPGSEPHTWENPGTEDAVLLWILGS</sequence>
<dbReference type="Proteomes" id="UP000030466">
    <property type="component" value="Unassembled WGS sequence"/>
</dbReference>
<dbReference type="CDD" id="cd00093">
    <property type="entry name" value="HTH_XRE"/>
    <property type="match status" value="1"/>
</dbReference>
<dbReference type="SMART" id="SM00530">
    <property type="entry name" value="HTH_XRE"/>
    <property type="match status" value="1"/>
</dbReference>
<keyword evidence="5" id="KW-1185">Reference proteome</keyword>
<dbReference type="GO" id="GO:0003700">
    <property type="term" value="F:DNA-binding transcription factor activity"/>
    <property type="evidence" value="ECO:0007669"/>
    <property type="project" value="TreeGrafter"/>
</dbReference>
<dbReference type="InterPro" id="IPR050807">
    <property type="entry name" value="TransReg_Diox_bact_type"/>
</dbReference>
<comment type="caution">
    <text evidence="4">The sequence shown here is derived from an EMBL/GenBank/DDBJ whole genome shotgun (WGS) entry which is preliminary data.</text>
</comment>
<accession>A0A0A6VYI9</accession>
<name>A0A0A6VYI9_KOCRO</name>
<dbReference type="Gene3D" id="1.10.260.40">
    <property type="entry name" value="lambda repressor-like DNA-binding domains"/>
    <property type="match status" value="1"/>
</dbReference>
<dbReference type="PANTHER" id="PTHR46797:SF1">
    <property type="entry name" value="METHYLPHOSPHONATE SYNTHASE"/>
    <property type="match status" value="1"/>
</dbReference>
<dbReference type="PROSITE" id="PS50943">
    <property type="entry name" value="HTH_CROC1"/>
    <property type="match status" value="1"/>
</dbReference>
<organism evidence="4 5">
    <name type="scientific">Kocuria rosea subsp. polaris</name>
    <dbReference type="NCBI Taxonomy" id="136273"/>
    <lineage>
        <taxon>Bacteria</taxon>
        <taxon>Bacillati</taxon>
        <taxon>Actinomycetota</taxon>
        <taxon>Actinomycetes</taxon>
        <taxon>Micrococcales</taxon>
        <taxon>Micrococcaceae</taxon>
        <taxon>Kocuria</taxon>
    </lineage>
</organism>
<dbReference type="GO" id="GO:0005829">
    <property type="term" value="C:cytosol"/>
    <property type="evidence" value="ECO:0007669"/>
    <property type="project" value="TreeGrafter"/>
</dbReference>
<feature type="region of interest" description="Disordered" evidence="2">
    <location>
        <begin position="1"/>
        <end position="20"/>
    </location>
</feature>
<evidence type="ECO:0000256" key="2">
    <source>
        <dbReference type="SAM" id="MobiDB-lite"/>
    </source>
</evidence>
<reference evidence="4 5" key="1">
    <citation type="journal article" date="2003" name="Int. J. Syst. Evol. Microbiol.">
        <title>Kocuria polaris sp. nov., an orange-pigmented psychrophilic bacterium isolated from an Antarctic cyanobacterial mat sample.</title>
        <authorList>
            <person name="Reddy G.S."/>
            <person name="Prakash J.S."/>
            <person name="Prabahar V."/>
            <person name="Matsumoto G.I."/>
            <person name="Stackebrandt E."/>
            <person name="Shivaji S."/>
        </authorList>
    </citation>
    <scope>NUCLEOTIDE SEQUENCE [LARGE SCALE GENOMIC DNA]</scope>
    <source>
        <strain evidence="4 5">CMS 76or</strain>
    </source>
</reference>
<keyword evidence="1" id="KW-0238">DNA-binding</keyword>
<evidence type="ECO:0000256" key="1">
    <source>
        <dbReference type="ARBA" id="ARBA00023125"/>
    </source>
</evidence>
<dbReference type="SUPFAM" id="SSF47413">
    <property type="entry name" value="lambda repressor-like DNA-binding domains"/>
    <property type="match status" value="1"/>
</dbReference>
<protein>
    <submittedName>
        <fullName evidence="4">XRE family transcriptional regulator</fullName>
    </submittedName>
</protein>
<dbReference type="Gene3D" id="2.60.120.10">
    <property type="entry name" value="Jelly Rolls"/>
    <property type="match status" value="1"/>
</dbReference>
<gene>
    <name evidence="4" type="ORF">GY22_00320</name>
</gene>
<dbReference type="CDD" id="cd02209">
    <property type="entry name" value="cupin_XRE_C"/>
    <property type="match status" value="1"/>
</dbReference>
<dbReference type="InterPro" id="IPR001387">
    <property type="entry name" value="Cro/C1-type_HTH"/>
</dbReference>
<dbReference type="RefSeq" id="WP_035923260.1">
    <property type="nucleotide sequence ID" value="NZ_JSUH01000001.1"/>
</dbReference>
<dbReference type="Pfam" id="PF13560">
    <property type="entry name" value="HTH_31"/>
    <property type="match status" value="1"/>
</dbReference>
<feature type="domain" description="HTH cro/C1-type" evidence="3">
    <location>
        <begin position="19"/>
        <end position="73"/>
    </location>
</feature>
<dbReference type="InterPro" id="IPR010982">
    <property type="entry name" value="Lambda_DNA-bd_dom_sf"/>
</dbReference>
<dbReference type="Pfam" id="PF07883">
    <property type="entry name" value="Cupin_2"/>
    <property type="match status" value="1"/>
</dbReference>